<dbReference type="Pfam" id="PF07727">
    <property type="entry name" value="RVT_2"/>
    <property type="match status" value="1"/>
</dbReference>
<reference evidence="2 3" key="1">
    <citation type="journal article" date="2022" name="Nat. Plants">
        <title>Genomes of leafy and leafless Platanthera orchids illuminate the evolution of mycoheterotrophy.</title>
        <authorList>
            <person name="Li M.H."/>
            <person name="Liu K.W."/>
            <person name="Li Z."/>
            <person name="Lu H.C."/>
            <person name="Ye Q.L."/>
            <person name="Zhang D."/>
            <person name="Wang J.Y."/>
            <person name="Li Y.F."/>
            <person name="Zhong Z.M."/>
            <person name="Liu X."/>
            <person name="Yu X."/>
            <person name="Liu D.K."/>
            <person name="Tu X.D."/>
            <person name="Liu B."/>
            <person name="Hao Y."/>
            <person name="Liao X.Y."/>
            <person name="Jiang Y.T."/>
            <person name="Sun W.H."/>
            <person name="Chen J."/>
            <person name="Chen Y.Q."/>
            <person name="Ai Y."/>
            <person name="Zhai J.W."/>
            <person name="Wu S.S."/>
            <person name="Zhou Z."/>
            <person name="Hsiao Y.Y."/>
            <person name="Wu W.L."/>
            <person name="Chen Y.Y."/>
            <person name="Lin Y.F."/>
            <person name="Hsu J.L."/>
            <person name="Li C.Y."/>
            <person name="Wang Z.W."/>
            <person name="Zhao X."/>
            <person name="Zhong W.Y."/>
            <person name="Ma X.K."/>
            <person name="Ma L."/>
            <person name="Huang J."/>
            <person name="Chen G.Z."/>
            <person name="Huang M.Z."/>
            <person name="Huang L."/>
            <person name="Peng D.H."/>
            <person name="Luo Y.B."/>
            <person name="Zou S.Q."/>
            <person name="Chen S.P."/>
            <person name="Lan S."/>
            <person name="Tsai W.C."/>
            <person name="Van de Peer Y."/>
            <person name="Liu Z.J."/>
        </authorList>
    </citation>
    <scope>NUCLEOTIDE SEQUENCE [LARGE SCALE GENOMIC DNA]</scope>
    <source>
        <strain evidence="2">Lor287</strain>
    </source>
</reference>
<dbReference type="PANTHER" id="PTHR43383:SF2">
    <property type="entry name" value="AMIDOHYDROLASE 2 FAMILY PROTEIN"/>
    <property type="match status" value="1"/>
</dbReference>
<dbReference type="Proteomes" id="UP001418222">
    <property type="component" value="Unassembled WGS sequence"/>
</dbReference>
<dbReference type="EMBL" id="JBBWWQ010000011">
    <property type="protein sequence ID" value="KAK8935209.1"/>
    <property type="molecule type" value="Genomic_DNA"/>
</dbReference>
<proteinExistence type="predicted"/>
<dbReference type="SUPFAM" id="SSF56672">
    <property type="entry name" value="DNA/RNA polymerases"/>
    <property type="match status" value="1"/>
</dbReference>
<evidence type="ECO:0000259" key="1">
    <source>
        <dbReference type="Pfam" id="PF07727"/>
    </source>
</evidence>
<gene>
    <name evidence="2" type="ORF">KSP39_PZI012961</name>
</gene>
<comment type="caution">
    <text evidence="2">The sequence shown here is derived from an EMBL/GenBank/DDBJ whole genome shotgun (WGS) entry which is preliminary data.</text>
</comment>
<dbReference type="InterPro" id="IPR013103">
    <property type="entry name" value="RVT_2"/>
</dbReference>
<keyword evidence="3" id="KW-1185">Reference proteome</keyword>
<organism evidence="2 3">
    <name type="scientific">Platanthera zijinensis</name>
    <dbReference type="NCBI Taxonomy" id="2320716"/>
    <lineage>
        <taxon>Eukaryota</taxon>
        <taxon>Viridiplantae</taxon>
        <taxon>Streptophyta</taxon>
        <taxon>Embryophyta</taxon>
        <taxon>Tracheophyta</taxon>
        <taxon>Spermatophyta</taxon>
        <taxon>Magnoliopsida</taxon>
        <taxon>Liliopsida</taxon>
        <taxon>Asparagales</taxon>
        <taxon>Orchidaceae</taxon>
        <taxon>Orchidoideae</taxon>
        <taxon>Orchideae</taxon>
        <taxon>Orchidinae</taxon>
        <taxon>Platanthera</taxon>
    </lineage>
</organism>
<dbReference type="InterPro" id="IPR043502">
    <property type="entry name" value="DNA/RNA_pol_sf"/>
</dbReference>
<protein>
    <recommendedName>
        <fullName evidence="1">Reverse transcriptase Ty1/copia-type domain-containing protein</fullName>
    </recommendedName>
</protein>
<sequence length="377" mass="42360">MRLALTGAMLFSSPTISSIAFPPRFSMARPPSSFSTRARNPFLSLSESLGVRRFFMLCPLPVTSFSPIPQNVSFWVTRPLKKAIVALIPFCANSLSPRTSHYSRMHPTSRLNHRFLLMSLTLHHHSVFLSRISTSPLLYHLLLRLLLSLLYPLPLVPLLRSRLSSPGSAFSATNASVPEARVDLDLPIARRKGVRACTQHPLAAVVSYDRLTPSRRCFALAISATTTPRTYQEAFVSPHWKSAMNEEIVTLTERGTWTFVSPPVGTDVVGCRWVFVMKFRPDGTVERYKARLVAKGFTQTYGVDYFDTFSPVARLSTIRVLLSVAVNRDWAISQLDVKNAFLYGDLQEDVYMEQLPGYVAQGETRVCQLKKAIYDLK</sequence>
<evidence type="ECO:0000313" key="3">
    <source>
        <dbReference type="Proteomes" id="UP001418222"/>
    </source>
</evidence>
<dbReference type="PANTHER" id="PTHR43383">
    <property type="entry name" value="NODULIN 6"/>
    <property type="match status" value="1"/>
</dbReference>
<feature type="domain" description="Reverse transcriptase Ty1/copia-type" evidence="1">
    <location>
        <begin position="256"/>
        <end position="377"/>
    </location>
</feature>
<accession>A0AAP0G337</accession>
<name>A0AAP0G337_9ASPA</name>
<evidence type="ECO:0000313" key="2">
    <source>
        <dbReference type="EMBL" id="KAK8935209.1"/>
    </source>
</evidence>
<dbReference type="AlphaFoldDB" id="A0AAP0G337"/>